<comment type="caution">
    <text evidence="10">The sequence shown here is derived from an EMBL/GenBank/DDBJ whole genome shotgun (WGS) entry which is preliminary data.</text>
</comment>
<evidence type="ECO:0000313" key="10">
    <source>
        <dbReference type="EMBL" id="MBW4660603.1"/>
    </source>
</evidence>
<accession>A0A951QG56</accession>
<evidence type="ECO:0000313" key="11">
    <source>
        <dbReference type="Proteomes" id="UP000757435"/>
    </source>
</evidence>
<dbReference type="SUPFAM" id="SSF52317">
    <property type="entry name" value="Class I glutamine amidotransferase-like"/>
    <property type="match status" value="1"/>
</dbReference>
<dbReference type="PROSITE" id="PS51274">
    <property type="entry name" value="GATASE_COBBQ"/>
    <property type="match status" value="1"/>
</dbReference>
<dbReference type="CDD" id="cd03130">
    <property type="entry name" value="GATase1_CobB"/>
    <property type="match status" value="1"/>
</dbReference>
<protein>
    <recommendedName>
        <fullName evidence="7">Cobyrinate a,c-diamide synthase</fullName>
        <ecNumber evidence="7">6.3.5.11</ecNumber>
    </recommendedName>
    <alternativeName>
        <fullName evidence="7">Cobyrinic acid a,c-diamide synthetase</fullName>
    </alternativeName>
</protein>
<dbReference type="AlphaFoldDB" id="A0A951QG56"/>
<evidence type="ECO:0000259" key="9">
    <source>
        <dbReference type="Pfam" id="PF07685"/>
    </source>
</evidence>
<reference evidence="10" key="2">
    <citation type="journal article" date="2022" name="Microbiol. Resour. Announc.">
        <title>Metagenome Sequencing to Explore Phylogenomics of Terrestrial Cyanobacteria.</title>
        <authorList>
            <person name="Ward R.D."/>
            <person name="Stajich J.E."/>
            <person name="Johansen J.R."/>
            <person name="Huntemann M."/>
            <person name="Clum A."/>
            <person name="Foster B."/>
            <person name="Foster B."/>
            <person name="Roux S."/>
            <person name="Palaniappan K."/>
            <person name="Varghese N."/>
            <person name="Mukherjee S."/>
            <person name="Reddy T.B.K."/>
            <person name="Daum C."/>
            <person name="Copeland A."/>
            <person name="Chen I.A."/>
            <person name="Ivanova N.N."/>
            <person name="Kyrpides N.C."/>
            <person name="Shapiro N."/>
            <person name="Eloe-Fadrosh E.A."/>
            <person name="Pietrasiak N."/>
        </authorList>
    </citation>
    <scope>NUCLEOTIDE SEQUENCE</scope>
    <source>
        <strain evidence="10">UHER 2000/2452</strain>
    </source>
</reference>
<dbReference type="EMBL" id="JAHHHD010000023">
    <property type="protein sequence ID" value="MBW4660603.1"/>
    <property type="molecule type" value="Genomic_DNA"/>
</dbReference>
<feature type="domain" description="CobQ/CobB/MinD/ParA nucleotide binding" evidence="8">
    <location>
        <begin position="3"/>
        <end position="186"/>
    </location>
</feature>
<keyword evidence="4 7" id="KW-0067">ATP-binding</keyword>
<keyword evidence="7" id="KW-0169">Cobalamin biosynthesis</keyword>
<evidence type="ECO:0000256" key="1">
    <source>
        <dbReference type="ARBA" id="ARBA00001946"/>
    </source>
</evidence>
<feature type="site" description="Increases nucleophilicity of active site Cys" evidence="7">
    <location>
        <position position="424"/>
    </location>
</feature>
<dbReference type="Gene3D" id="3.40.50.300">
    <property type="entry name" value="P-loop containing nucleotide triphosphate hydrolases"/>
    <property type="match status" value="1"/>
</dbReference>
<keyword evidence="3 7" id="KW-0547">Nucleotide-binding</keyword>
<dbReference type="InterPro" id="IPR029062">
    <property type="entry name" value="Class_I_gatase-like"/>
</dbReference>
<dbReference type="HAMAP" id="MF_00027">
    <property type="entry name" value="CobB_CbiA"/>
    <property type="match status" value="1"/>
</dbReference>
<dbReference type="Pfam" id="PF07685">
    <property type="entry name" value="GATase_3"/>
    <property type="match status" value="1"/>
</dbReference>
<dbReference type="InterPro" id="IPR011698">
    <property type="entry name" value="GATase_3"/>
</dbReference>
<evidence type="ECO:0000256" key="2">
    <source>
        <dbReference type="ARBA" id="ARBA00022598"/>
    </source>
</evidence>
<comment type="catalytic activity">
    <reaction evidence="7">
        <text>cob(II)yrinate + 2 L-glutamine + 2 ATP + 2 H2O = cob(II)yrinate a,c diamide + 2 L-glutamate + 2 ADP + 2 phosphate + 2 H(+)</text>
        <dbReference type="Rhea" id="RHEA:26289"/>
        <dbReference type="ChEBI" id="CHEBI:15377"/>
        <dbReference type="ChEBI" id="CHEBI:15378"/>
        <dbReference type="ChEBI" id="CHEBI:29985"/>
        <dbReference type="ChEBI" id="CHEBI:30616"/>
        <dbReference type="ChEBI" id="CHEBI:43474"/>
        <dbReference type="ChEBI" id="CHEBI:58359"/>
        <dbReference type="ChEBI" id="CHEBI:58537"/>
        <dbReference type="ChEBI" id="CHEBI:58894"/>
        <dbReference type="ChEBI" id="CHEBI:456216"/>
        <dbReference type="EC" id="6.3.5.11"/>
    </reaction>
</comment>
<evidence type="ECO:0000256" key="6">
    <source>
        <dbReference type="ARBA" id="ARBA00022962"/>
    </source>
</evidence>
<dbReference type="GO" id="GO:0009236">
    <property type="term" value="P:cobalamin biosynthetic process"/>
    <property type="evidence" value="ECO:0007669"/>
    <property type="project" value="UniProtKB-UniRule"/>
</dbReference>
<dbReference type="Pfam" id="PF01656">
    <property type="entry name" value="CbiA"/>
    <property type="match status" value="1"/>
</dbReference>
<dbReference type="EC" id="6.3.5.11" evidence="7"/>
<dbReference type="PANTHER" id="PTHR43873:SF1">
    <property type="entry name" value="COBYRINATE A,C-DIAMIDE SYNTHASE"/>
    <property type="match status" value="1"/>
</dbReference>
<proteinExistence type="inferred from homology"/>
<evidence type="ECO:0000256" key="7">
    <source>
        <dbReference type="HAMAP-Rule" id="MF_00027"/>
    </source>
</evidence>
<comment type="similarity">
    <text evidence="7">Belongs to the CobB/CbiA family.</text>
</comment>
<dbReference type="NCBIfam" id="NF002204">
    <property type="entry name" value="PRK01077.1"/>
    <property type="match status" value="1"/>
</dbReference>
<dbReference type="InterPro" id="IPR004484">
    <property type="entry name" value="CbiA/CobB_synth"/>
</dbReference>
<dbReference type="SUPFAM" id="SSF52540">
    <property type="entry name" value="P-loop containing nucleoside triphosphate hydrolases"/>
    <property type="match status" value="1"/>
</dbReference>
<comment type="miscellaneous">
    <text evidence="7">The a and c carboxylates of cobyrinate are activated for nucleophilic attack via formation of a phosphorylated intermediate by ATP. CbiA catalyzes first the amidation of the c-carboxylate, and then that of the a-carboxylate.</text>
</comment>
<evidence type="ECO:0000256" key="4">
    <source>
        <dbReference type="ARBA" id="ARBA00022840"/>
    </source>
</evidence>
<dbReference type="PANTHER" id="PTHR43873">
    <property type="entry name" value="COBYRINATE A,C-DIAMIDE SYNTHASE"/>
    <property type="match status" value="1"/>
</dbReference>
<feature type="active site" description="Nucleophile" evidence="7">
    <location>
        <position position="322"/>
    </location>
</feature>
<evidence type="ECO:0000256" key="3">
    <source>
        <dbReference type="ARBA" id="ARBA00022741"/>
    </source>
</evidence>
<dbReference type="NCBIfam" id="TIGR00379">
    <property type="entry name" value="cobB"/>
    <property type="match status" value="1"/>
</dbReference>
<keyword evidence="6 7" id="KW-0315">Glutamine amidotransferase</keyword>
<comment type="pathway">
    <text evidence="7">Cofactor biosynthesis; adenosylcobalamin biosynthesis; cob(II)yrinate a,c-diamide from sirohydrochlorin (anaerobic route): step 10/10.</text>
</comment>
<keyword evidence="2 7" id="KW-0436">Ligase</keyword>
<dbReference type="InterPro" id="IPR002586">
    <property type="entry name" value="CobQ/CobB/MinD/ParA_Nub-bd_dom"/>
</dbReference>
<reference evidence="10" key="1">
    <citation type="submission" date="2021-05" db="EMBL/GenBank/DDBJ databases">
        <authorList>
            <person name="Pietrasiak N."/>
            <person name="Ward R."/>
            <person name="Stajich J.E."/>
            <person name="Kurbessoian T."/>
        </authorList>
    </citation>
    <scope>NUCLEOTIDE SEQUENCE</scope>
    <source>
        <strain evidence="10">UHER 2000/2452</strain>
    </source>
</reference>
<keyword evidence="5 7" id="KW-0460">Magnesium</keyword>
<organism evidence="10 11">
    <name type="scientific">Drouetiella hepatica Uher 2000/2452</name>
    <dbReference type="NCBI Taxonomy" id="904376"/>
    <lineage>
        <taxon>Bacteria</taxon>
        <taxon>Bacillati</taxon>
        <taxon>Cyanobacteriota</taxon>
        <taxon>Cyanophyceae</taxon>
        <taxon>Oculatellales</taxon>
        <taxon>Oculatellaceae</taxon>
        <taxon>Drouetiella</taxon>
    </lineage>
</organism>
<dbReference type="InterPro" id="IPR027417">
    <property type="entry name" value="P-loop_NTPase"/>
</dbReference>
<evidence type="ECO:0000256" key="5">
    <source>
        <dbReference type="ARBA" id="ARBA00022842"/>
    </source>
</evidence>
<dbReference type="GO" id="GO:0005524">
    <property type="term" value="F:ATP binding"/>
    <property type="evidence" value="ECO:0007669"/>
    <property type="project" value="UniProtKB-UniRule"/>
</dbReference>
<comment type="cofactor">
    <cofactor evidence="1 7">
        <name>Mg(2+)</name>
        <dbReference type="ChEBI" id="CHEBI:18420"/>
    </cofactor>
</comment>
<dbReference type="Gene3D" id="3.40.50.880">
    <property type="match status" value="1"/>
</dbReference>
<dbReference type="GO" id="GO:0042242">
    <property type="term" value="F:cobyrinic acid a,c-diamide synthase activity"/>
    <property type="evidence" value="ECO:0007669"/>
    <property type="project" value="UniProtKB-UniRule"/>
</dbReference>
<gene>
    <name evidence="7" type="primary">cbiA</name>
    <name evidence="10" type="ORF">KME15_18175</name>
</gene>
<evidence type="ECO:0000259" key="8">
    <source>
        <dbReference type="Pfam" id="PF01656"/>
    </source>
</evidence>
<sequence length="457" mass="50206">MALIIAGERSGVGKTTVTLALLAALGRSPSASVQSFKVGPDYIDPMFHSYVTGRACRNLDPVLTSEAYVQECFARHGAQYALIEGVMGLFDGASGKDDTASTAHIARLLNLPIALILNCSSTSRSIAAIAHGYRSFDPRIHVAGVILNRVGSDRHLELLTQALEPLNLPILGVLRRQDNIAIPDRHLGLVPTAELSDLDEAIDRLAHLGKTCFDWEKLLPLLAYRSGGIATAPPMAKVRLAIAQDQAFSFYYADNLDLLRQLGAELVPWSPMRDRELPENVQGLYLGGGFPEVFARALAENGSARRSVQRAIESGMPTYAECGGLMYLCEQIVDFDENAYPMVGIFPATATMGKRLTLGYRQATALQNSPLVQVGDRFWGHEFHRSSLSEKSDRSLLSLQGYDSHLQFPPEGWQRHQVHASYVHLHFGAQPHLAERFLQHCAVWQRNLEAGLALRNS</sequence>
<dbReference type="Proteomes" id="UP000757435">
    <property type="component" value="Unassembled WGS sequence"/>
</dbReference>
<dbReference type="CDD" id="cd05388">
    <property type="entry name" value="CobB_N"/>
    <property type="match status" value="1"/>
</dbReference>
<comment type="function">
    <text evidence="7">Catalyzes the ATP-dependent amidation of the two carboxylate groups at positions a and c of cobyrinate, using either L-glutamine or ammonia as the nitrogen source.</text>
</comment>
<name>A0A951QG56_9CYAN</name>
<comment type="domain">
    <text evidence="7">Comprises of two domains. The C-terminal domain contains the binding site for glutamine and catalyzes the hydrolysis of this substrate to glutamate and ammonia. The N-terminal domain is anticipated to bind ATP and cobyrinate and catalyzes the ultimate synthesis of the diamide product. The ammonia produced via the glutaminase domain is probably translocated to the adjacent domain via a molecular tunnel, where it reacts with an activated intermediate.</text>
</comment>
<feature type="domain" description="CobB/CobQ-like glutamine amidotransferase" evidence="9">
    <location>
        <begin position="240"/>
        <end position="430"/>
    </location>
</feature>